<evidence type="ECO:0000259" key="11">
    <source>
        <dbReference type="SMART" id="SM01361"/>
    </source>
</evidence>
<evidence type="ECO:0000313" key="14">
    <source>
        <dbReference type="Proteomes" id="UP000030765"/>
    </source>
</evidence>
<reference evidence="13" key="2">
    <citation type="submission" date="2020-05" db="UniProtKB">
        <authorList>
            <consortium name="EnsemblMetazoa"/>
        </authorList>
    </citation>
    <scope>IDENTIFICATION</scope>
</reference>
<dbReference type="InterPro" id="IPR009048">
    <property type="entry name" value="A-macroglobulin_rcpt-bd"/>
</dbReference>
<dbReference type="InterPro" id="IPR050473">
    <property type="entry name" value="A2M/Complement_sys"/>
</dbReference>
<dbReference type="OrthoDB" id="9998011at2759"/>
<dbReference type="CDD" id="cd02897">
    <property type="entry name" value="A2M_2"/>
    <property type="match status" value="1"/>
</dbReference>
<keyword evidence="4" id="KW-1015">Disulfide bond</keyword>
<keyword evidence="2" id="KW-0391">Immunity</keyword>
<evidence type="ECO:0000259" key="9">
    <source>
        <dbReference type="SMART" id="SM01359"/>
    </source>
</evidence>
<feature type="domain" description="Alpha-macroglobulin receptor-binding" evidence="11">
    <location>
        <begin position="1180"/>
        <end position="1269"/>
    </location>
</feature>
<keyword evidence="1" id="KW-0732">Signal</keyword>
<dbReference type="SUPFAM" id="SSF49410">
    <property type="entry name" value="Alpha-macroglobulin receptor domain"/>
    <property type="match status" value="1"/>
</dbReference>
<dbReference type="InterPro" id="IPR041555">
    <property type="entry name" value="MG3"/>
</dbReference>
<dbReference type="EMBL" id="ATLV01012251">
    <property type="status" value="NOT_ANNOTATED_CDS"/>
    <property type="molecule type" value="Genomic_DNA"/>
</dbReference>
<dbReference type="Proteomes" id="UP000030765">
    <property type="component" value="Unassembled WGS sequence"/>
</dbReference>
<evidence type="ECO:0000256" key="6">
    <source>
        <dbReference type="ARBA" id="ARBA00057615"/>
    </source>
</evidence>
<dbReference type="Pfam" id="PF21412">
    <property type="entry name" value="TEP1_CUB2"/>
    <property type="match status" value="1"/>
</dbReference>
<dbReference type="VEuPathDB" id="VectorBase:ASIS013881"/>
<reference evidence="12 14" key="1">
    <citation type="journal article" date="2014" name="BMC Genomics">
        <title>Genome sequence of Anopheles sinensis provides insight into genetics basis of mosquito competence for malaria parasites.</title>
        <authorList>
            <person name="Zhou D."/>
            <person name="Zhang D."/>
            <person name="Ding G."/>
            <person name="Shi L."/>
            <person name="Hou Q."/>
            <person name="Ye Y."/>
            <person name="Xu Y."/>
            <person name="Zhou H."/>
            <person name="Xiong C."/>
            <person name="Li S."/>
            <person name="Yu J."/>
            <person name="Hong S."/>
            <person name="Yu X."/>
            <person name="Zou P."/>
            <person name="Chen C."/>
            <person name="Chang X."/>
            <person name="Wang W."/>
            <person name="Lv Y."/>
            <person name="Sun Y."/>
            <person name="Ma L."/>
            <person name="Shen B."/>
            <person name="Zhu C."/>
        </authorList>
    </citation>
    <scope>NUCLEOTIDE SEQUENCE [LARGE SCALE GENOMIC DNA]</scope>
</reference>
<dbReference type="Pfam" id="PF17791">
    <property type="entry name" value="MG3"/>
    <property type="match status" value="1"/>
</dbReference>
<dbReference type="GO" id="GO:0004866">
    <property type="term" value="F:endopeptidase inhibitor activity"/>
    <property type="evidence" value="ECO:0007669"/>
    <property type="project" value="InterPro"/>
</dbReference>
<evidence type="ECO:0000256" key="8">
    <source>
        <dbReference type="ARBA" id="ARBA00078071"/>
    </source>
</evidence>
<gene>
    <name evidence="12" type="ORF">ZHAS_00003381</name>
</gene>
<protein>
    <recommendedName>
        <fullName evidence="8">TEP1-F</fullName>
    </recommendedName>
</protein>
<keyword evidence="5" id="KW-0325">Glycoprotein</keyword>
<dbReference type="GO" id="GO:0005615">
    <property type="term" value="C:extracellular space"/>
    <property type="evidence" value="ECO:0007669"/>
    <property type="project" value="InterPro"/>
</dbReference>
<evidence type="ECO:0000256" key="2">
    <source>
        <dbReference type="ARBA" id="ARBA00022859"/>
    </source>
</evidence>
<dbReference type="SMART" id="SM01360">
    <property type="entry name" value="A2M"/>
    <property type="match status" value="1"/>
</dbReference>
<dbReference type="InterPro" id="IPR013783">
    <property type="entry name" value="Ig-like_fold"/>
</dbReference>
<sequence length="1290" mass="145176">MEGYTKDAVEILNLAQTAFVRKNSNTVVNFEVPPNLPVGQYKLSILGQGGFNFNEQISLVYLDKSLSGLIQLNKPVFKPGDSVNFRVVVLDAQLKPPADVKSVQVTIHDPNGNVIRKWSRGHLHVGVFEGALQLLPQPILGAYIINVTSDGNQLVSKAFQVKEYVLSLFDVEVFPAVIPLLEHEGLSLIVTAKYYTGQPVKGTAKVDLYLADEILEHSKTVNLYGQQQMEFRFNSPLEMTEEIFEARVIVTFTQKNTNQTITKDEKITIYKQQYQVELTTETPMFYQGLPFNYILRILLQDGSPAKDVTVQVIEGQASDNSDKVLEVEKTAKSNKDGIIKLTMHPKDTTDTITLSVLNGGQEIFYDQIGKQQFGNTFIKVEQISVSKSSVQLMVKCNKQLPFFMYYVISKGNIVDSGFVHSKTSSYKLQLDTVSKLMPKAKVFVATVVDKVVLHDIAEIDFDELQNNFDLKLNENRMIPSSQIKLRMTGSPGAYVALAAYDKSLLQHGEDHDLLFEDIMNTFDGFHELSENEFDVFHSIGLFARYTNDLIFPFDGTHNSGRFGSVKQKRSEEKFVSFRTNFLESWLWQNLTIGPQGNALLQETVPDSTTAWHLTGFSIDPVLGLGIIKRPIDFTTSQPFYIVDNLPYSIKRGEVVLLKFIVFNNYVSTVTANVTLYNVDNQTELIGRSVKDTSFSKTIDAFAKAGTPVSFLVKPRKLGEMLVRVQASIDQASDTIERVIRVEPESLMRQKMVSRFFSHDLYVNKTYAMEHTQERKADAGSKRIKFSLTPNLLTSVAENLENLLSVPSGCGEQNMVRFVPNIVVLDYLTAVGSKDTRLINKATQLLRQGYQNQLKYRQSDGSYGVWSHSGGSVFLTAFVGKSLQAASKYISEIDASQVKKAYDWLASKQHSSGRFDEVGQVIHKDMQGSLRNGIALTAYVLSAFLEHPETTRKHTKVIDKGIRYLTSSLQTTKDAYDLSIATYALTLHGHSTKTAFLEKLIGMSTIQKNGTEMFWNRKSGNIETTAYALLSFVQTERYIEGTQIMRWLVQQRYVTGSFPRTQDTFVGLRALTRLAEKISLLKNDYSVQLRYANINREFRISGRDLVRKVHEEYVDDITGIAASVSGIGFGLLELTYAYSVDRRNLTNHFTLELEKTLSNSGYKLDLRVCGSYIPRLSDTLSNMALVEVNFPSGYVAERNPISNASKMNPIRNIETRFGGTSVVVYYNNMGIEKNCFTVTATRRSKVALKRPAYVLVYDYYEIDLQAIKVYEVDSQSICDICEDDDCPETCA</sequence>
<dbReference type="PANTHER" id="PTHR11412:SF136">
    <property type="entry name" value="CD109 ANTIGEN"/>
    <property type="match status" value="1"/>
</dbReference>
<evidence type="ECO:0000256" key="7">
    <source>
        <dbReference type="ARBA" id="ARBA00063781"/>
    </source>
</evidence>
<dbReference type="Gene3D" id="2.20.130.20">
    <property type="match status" value="2"/>
</dbReference>
<dbReference type="InterPro" id="IPR011625">
    <property type="entry name" value="A2M_N_BRD"/>
</dbReference>
<dbReference type="SMART" id="SM01359">
    <property type="entry name" value="A2M_N_2"/>
    <property type="match status" value="1"/>
</dbReference>
<dbReference type="Gene3D" id="2.60.40.2950">
    <property type="match status" value="1"/>
</dbReference>
<dbReference type="FunFam" id="2.60.40.1930:FF:000001">
    <property type="entry name" value="CD109 isoform 3"/>
    <property type="match status" value="1"/>
</dbReference>
<organism evidence="12">
    <name type="scientific">Anopheles sinensis</name>
    <name type="common">Mosquito</name>
    <dbReference type="NCBI Taxonomy" id="74873"/>
    <lineage>
        <taxon>Eukaryota</taxon>
        <taxon>Metazoa</taxon>
        <taxon>Ecdysozoa</taxon>
        <taxon>Arthropoda</taxon>
        <taxon>Hexapoda</taxon>
        <taxon>Insecta</taxon>
        <taxon>Pterygota</taxon>
        <taxon>Neoptera</taxon>
        <taxon>Endopterygota</taxon>
        <taxon>Diptera</taxon>
        <taxon>Nematocera</taxon>
        <taxon>Culicoidea</taxon>
        <taxon>Culicidae</taxon>
        <taxon>Anophelinae</taxon>
        <taxon>Anopheles</taxon>
    </lineage>
</organism>
<evidence type="ECO:0000313" key="12">
    <source>
        <dbReference type="EMBL" id="KFB36264.1"/>
    </source>
</evidence>
<dbReference type="PANTHER" id="PTHR11412">
    <property type="entry name" value="MACROGLOBULIN / COMPLEMENT"/>
    <property type="match status" value="1"/>
</dbReference>
<dbReference type="OMA" id="WHLTGFS"/>
<dbReference type="EnsemblMetazoa" id="ASIC003381-RA">
    <property type="protein sequence ID" value="ASIC003381-PA"/>
    <property type="gene ID" value="ASIC003381"/>
</dbReference>
<accession>A0A084VE70</accession>
<dbReference type="SUPFAM" id="SSF48239">
    <property type="entry name" value="Terpenoid cyclases/Protein prenyltransferases"/>
    <property type="match status" value="1"/>
</dbReference>
<comment type="subunit">
    <text evidence="7">Heterodimer of a TEP1-N chain and an TEP1-C chain non-covalently linked. Forms a complex composed of TEP1-N and TEP1-C heterodimer, LRIM1 and APL1C; the interaction stabilizes TEP1-N and TEP1-C heterodimer, prevents its binding to tissues while circulating in the hemolymph and protects the thioester bond from hydrolysis. Mature TEP1 and to a lesser extent full-length TEP1 interact with SPCLIP1; the interaction is induced by microbial infection.</text>
</comment>
<comment type="function">
    <text evidence="6">Binds covalently through a thioester bond to the pathogen surface resulting in pathogen clearance.</text>
</comment>
<name>A0A084VE70_ANOSI</name>
<keyword evidence="14" id="KW-1185">Reference proteome</keyword>
<dbReference type="Pfam" id="PF07678">
    <property type="entry name" value="TED_complement"/>
    <property type="match status" value="1"/>
</dbReference>
<dbReference type="VEuPathDB" id="VectorBase:ASIC003381"/>
<dbReference type="InterPro" id="IPR049135">
    <property type="entry name" value="TEP1_CUB2"/>
</dbReference>
<dbReference type="Gene3D" id="2.60.40.1940">
    <property type="match status" value="1"/>
</dbReference>
<dbReference type="Gene3D" id="2.60.40.1930">
    <property type="match status" value="2"/>
</dbReference>
<dbReference type="PROSITE" id="PS00477">
    <property type="entry name" value="ALPHA_2_MACROGLOBULIN"/>
    <property type="match status" value="1"/>
</dbReference>
<evidence type="ECO:0000256" key="5">
    <source>
        <dbReference type="ARBA" id="ARBA00023180"/>
    </source>
</evidence>
<dbReference type="Gene3D" id="2.60.40.690">
    <property type="entry name" value="Alpha-macroglobulin, receptor-binding domain"/>
    <property type="match status" value="1"/>
</dbReference>
<dbReference type="GO" id="GO:0002376">
    <property type="term" value="P:immune system process"/>
    <property type="evidence" value="ECO:0007669"/>
    <property type="project" value="UniProtKB-KW"/>
</dbReference>
<dbReference type="SMART" id="SM01361">
    <property type="entry name" value="A2M_recep"/>
    <property type="match status" value="1"/>
</dbReference>
<evidence type="ECO:0000259" key="10">
    <source>
        <dbReference type="SMART" id="SM01360"/>
    </source>
</evidence>
<dbReference type="InterPro" id="IPR008930">
    <property type="entry name" value="Terpenoid_cyclase/PrenylTrfase"/>
</dbReference>
<dbReference type="Pfam" id="PF07703">
    <property type="entry name" value="A2M_BRD"/>
    <property type="match status" value="1"/>
</dbReference>
<feature type="domain" description="Alpha-2-macroglobulin" evidence="10">
    <location>
        <begin position="584"/>
        <end position="675"/>
    </location>
</feature>
<dbReference type="InterPro" id="IPR011626">
    <property type="entry name" value="Alpha-macroglobulin_TED"/>
</dbReference>
<dbReference type="InterPro" id="IPR019742">
    <property type="entry name" value="MacrogloblnA2_CS"/>
</dbReference>
<dbReference type="Gene3D" id="1.50.10.20">
    <property type="match status" value="1"/>
</dbReference>
<dbReference type="Pfam" id="PF00207">
    <property type="entry name" value="A2M"/>
    <property type="match status" value="1"/>
</dbReference>
<dbReference type="InterPro" id="IPR002890">
    <property type="entry name" value="MG2"/>
</dbReference>
<dbReference type="InterPro" id="IPR041813">
    <property type="entry name" value="A2M_TED"/>
</dbReference>
<feature type="domain" description="Alpha-2-macroglobulin bait region" evidence="9">
    <location>
        <begin position="378"/>
        <end position="507"/>
    </location>
</feature>
<dbReference type="Gene3D" id="2.60.40.10">
    <property type="entry name" value="Immunoglobulins"/>
    <property type="match status" value="2"/>
</dbReference>
<dbReference type="STRING" id="74873.A0A084VE70"/>
<dbReference type="SMART" id="SM01419">
    <property type="entry name" value="Thiol-ester_cl"/>
    <property type="match status" value="1"/>
</dbReference>
<evidence type="ECO:0000256" key="3">
    <source>
        <dbReference type="ARBA" id="ARBA00022966"/>
    </source>
</evidence>
<dbReference type="Pfam" id="PF07677">
    <property type="entry name" value="A2M_recep"/>
    <property type="match status" value="1"/>
</dbReference>
<keyword evidence="3" id="KW-0882">Thioester bond</keyword>
<dbReference type="InterPro" id="IPR036595">
    <property type="entry name" value="A-macroglobulin_rcpt-bd_sf"/>
</dbReference>
<evidence type="ECO:0000256" key="1">
    <source>
        <dbReference type="ARBA" id="ARBA00022729"/>
    </source>
</evidence>
<dbReference type="InterPro" id="IPR001599">
    <property type="entry name" value="Macroglobln_a2"/>
</dbReference>
<dbReference type="Pfam" id="PF01835">
    <property type="entry name" value="MG2"/>
    <property type="match status" value="1"/>
</dbReference>
<proteinExistence type="predicted"/>
<evidence type="ECO:0000256" key="4">
    <source>
        <dbReference type="ARBA" id="ARBA00023157"/>
    </source>
</evidence>
<evidence type="ECO:0000313" key="13">
    <source>
        <dbReference type="EnsemblMetazoa" id="ASIC003381-PA"/>
    </source>
</evidence>
<dbReference type="EMBL" id="KE524775">
    <property type="protein sequence ID" value="KFB36264.1"/>
    <property type="molecule type" value="Genomic_DNA"/>
</dbReference>
<dbReference type="InterPro" id="IPR047565">
    <property type="entry name" value="Alpha-macroglob_thiol-ester_cl"/>
</dbReference>
<dbReference type="Gene3D" id="2.60.120.1540">
    <property type="match status" value="1"/>
</dbReference>